<protein>
    <submittedName>
        <fullName evidence="3">Uncharacterized protein</fullName>
    </submittedName>
</protein>
<sequence length="215" mass="22897">MLYIALLLVLAALALLIVALVSANSVWAWVSVGLSVVAGIALLVDFLRRRRADRASDAEPDAEPDAGPAADSDTDSGDADSDTGTVPDEQVAAGKMEPDERKAGVPADKPAGRTSDQTEFMPAVAATTVTEPDGDPAEEQTDAADLLIVSELPNPVLVVDEYPRYHLGGCDWLGRRETIPIAVSEARELGFTPCARCGPDSELAIQYRARKRTRR</sequence>
<feature type="compositionally biased region" description="Acidic residues" evidence="1">
    <location>
        <begin position="72"/>
        <end position="81"/>
    </location>
</feature>
<gene>
    <name evidence="3" type="ORF">CFN78_05220</name>
</gene>
<name>A0A263DAJ3_9PSEU</name>
<dbReference type="InParanoid" id="A0A263DAJ3"/>
<dbReference type="EMBL" id="NKYE01000002">
    <property type="protein sequence ID" value="OZM74516.1"/>
    <property type="molecule type" value="Genomic_DNA"/>
</dbReference>
<evidence type="ECO:0000313" key="3">
    <source>
        <dbReference type="EMBL" id="OZM74516.1"/>
    </source>
</evidence>
<evidence type="ECO:0000256" key="2">
    <source>
        <dbReference type="SAM" id="Phobius"/>
    </source>
</evidence>
<comment type="caution">
    <text evidence="3">The sequence shown here is derived from an EMBL/GenBank/DDBJ whole genome shotgun (WGS) entry which is preliminary data.</text>
</comment>
<feature type="region of interest" description="Disordered" evidence="1">
    <location>
        <begin position="54"/>
        <end position="122"/>
    </location>
</feature>
<reference evidence="3 4" key="1">
    <citation type="submission" date="2017-07" db="EMBL/GenBank/DDBJ databases">
        <title>Amycolatopsis antarcticus sp. nov., isolated from the surface of an Antarcticus brown macroalga.</title>
        <authorList>
            <person name="Wang J."/>
            <person name="Leiva S."/>
            <person name="Huang J."/>
            <person name="Huang Y."/>
        </authorList>
    </citation>
    <scope>NUCLEOTIDE SEQUENCE [LARGE SCALE GENOMIC DNA]</scope>
    <source>
        <strain evidence="3 4">AU-G6</strain>
    </source>
</reference>
<keyword evidence="2" id="KW-0472">Membrane</keyword>
<keyword evidence="4" id="KW-1185">Reference proteome</keyword>
<feature type="transmembrane region" description="Helical" evidence="2">
    <location>
        <begin position="29"/>
        <end position="47"/>
    </location>
</feature>
<keyword evidence="2" id="KW-0812">Transmembrane</keyword>
<dbReference type="AlphaFoldDB" id="A0A263DAJ3"/>
<evidence type="ECO:0000313" key="4">
    <source>
        <dbReference type="Proteomes" id="UP000242444"/>
    </source>
</evidence>
<keyword evidence="2" id="KW-1133">Transmembrane helix</keyword>
<evidence type="ECO:0000256" key="1">
    <source>
        <dbReference type="SAM" id="MobiDB-lite"/>
    </source>
</evidence>
<accession>A0A263DAJ3</accession>
<proteinExistence type="predicted"/>
<dbReference type="RefSeq" id="WP_094861415.1">
    <property type="nucleotide sequence ID" value="NZ_NKYE01000002.1"/>
</dbReference>
<dbReference type="OrthoDB" id="3638805at2"/>
<dbReference type="Proteomes" id="UP000242444">
    <property type="component" value="Unassembled WGS sequence"/>
</dbReference>
<organism evidence="3 4">
    <name type="scientific">Amycolatopsis antarctica</name>
    <dbReference type="NCBI Taxonomy" id="1854586"/>
    <lineage>
        <taxon>Bacteria</taxon>
        <taxon>Bacillati</taxon>
        <taxon>Actinomycetota</taxon>
        <taxon>Actinomycetes</taxon>
        <taxon>Pseudonocardiales</taxon>
        <taxon>Pseudonocardiaceae</taxon>
        <taxon>Amycolatopsis</taxon>
    </lineage>
</organism>